<dbReference type="PANTHER" id="PTHR11795">
    <property type="entry name" value="BRANCHED-CHAIN AMINO ACID TRANSPORT SYSTEM PERMEASE PROTEIN LIVH"/>
    <property type="match status" value="1"/>
</dbReference>
<comment type="caution">
    <text evidence="10">The sequence shown here is derived from an EMBL/GenBank/DDBJ whole genome shotgun (WGS) entry which is preliminary data.</text>
</comment>
<name>A0A537JD24_9BACT</name>
<evidence type="ECO:0000313" key="10">
    <source>
        <dbReference type="EMBL" id="TMI81444.1"/>
    </source>
</evidence>
<dbReference type="Proteomes" id="UP000320048">
    <property type="component" value="Unassembled WGS sequence"/>
</dbReference>
<evidence type="ECO:0000313" key="11">
    <source>
        <dbReference type="Proteomes" id="UP000320048"/>
    </source>
</evidence>
<keyword evidence="5" id="KW-0029">Amino-acid transport</keyword>
<keyword evidence="6 9" id="KW-1133">Transmembrane helix</keyword>
<dbReference type="AlphaFoldDB" id="A0A537JD24"/>
<feature type="transmembrane region" description="Helical" evidence="9">
    <location>
        <begin position="257"/>
        <end position="274"/>
    </location>
</feature>
<gene>
    <name evidence="10" type="ORF">E6H04_06700</name>
</gene>
<evidence type="ECO:0000256" key="3">
    <source>
        <dbReference type="ARBA" id="ARBA00022475"/>
    </source>
</evidence>
<sequence length="283" mass="28846">MEAAIQVFIGGVFTGAVYAVAAVGLTLIFRVGRVVNLAHGSFFALGAYIAYQVTFLGLPALLGAAPAAAMGLLLGSAVDRTVVRPLRRETLTVATVLLGLAILAEEGVALVWGISPHSVPLRLPTLLVGRIVLGVEQAAAAGIAAVCLGAVGLYLRTKPGLGMRAAVADPDIAAMAGIDVERLQTATFGVACAMAATAGALLSPQLTLSPAMGRAPLILSLAMAAAGGPDRLWGTLVASFVVGLASTVVAFYLDPAWSYLLALFVLMSAVIWRADGGLSRIRS</sequence>
<dbReference type="PANTHER" id="PTHR11795:SF445">
    <property type="entry name" value="AMINO ACID ABC TRANSPORTER PERMEASE PROTEIN"/>
    <property type="match status" value="1"/>
</dbReference>
<proteinExistence type="inferred from homology"/>
<accession>A0A537JD24</accession>
<keyword evidence="7 9" id="KW-0472">Membrane</keyword>
<feature type="transmembrane region" description="Helical" evidence="9">
    <location>
        <begin position="90"/>
        <end position="114"/>
    </location>
</feature>
<evidence type="ECO:0000256" key="6">
    <source>
        <dbReference type="ARBA" id="ARBA00022989"/>
    </source>
</evidence>
<protein>
    <submittedName>
        <fullName evidence="10">Branched-chain amino acid ABC transporter permease</fullName>
    </submittedName>
</protein>
<evidence type="ECO:0000256" key="7">
    <source>
        <dbReference type="ARBA" id="ARBA00023136"/>
    </source>
</evidence>
<evidence type="ECO:0000256" key="5">
    <source>
        <dbReference type="ARBA" id="ARBA00022970"/>
    </source>
</evidence>
<comment type="subcellular location">
    <subcellularLocation>
        <location evidence="1">Cell membrane</location>
        <topology evidence="1">Multi-pass membrane protein</topology>
    </subcellularLocation>
</comment>
<evidence type="ECO:0000256" key="1">
    <source>
        <dbReference type="ARBA" id="ARBA00004651"/>
    </source>
</evidence>
<organism evidence="10 11">
    <name type="scientific">Candidatus Segetimicrobium genomatis</name>
    <dbReference type="NCBI Taxonomy" id="2569760"/>
    <lineage>
        <taxon>Bacteria</taxon>
        <taxon>Bacillati</taxon>
        <taxon>Candidatus Sysuimicrobiota</taxon>
        <taxon>Candidatus Sysuimicrobiia</taxon>
        <taxon>Candidatus Sysuimicrobiales</taxon>
        <taxon>Candidatus Segetimicrobiaceae</taxon>
        <taxon>Candidatus Segetimicrobium</taxon>
    </lineage>
</organism>
<comment type="similarity">
    <text evidence="8">Belongs to the binding-protein-dependent transport system permease family. LivHM subfamily.</text>
</comment>
<feature type="transmembrane region" description="Helical" evidence="9">
    <location>
        <begin position="7"/>
        <end position="29"/>
    </location>
</feature>
<dbReference type="InterPro" id="IPR052157">
    <property type="entry name" value="BCAA_transport_permease"/>
</dbReference>
<evidence type="ECO:0000256" key="2">
    <source>
        <dbReference type="ARBA" id="ARBA00022448"/>
    </source>
</evidence>
<dbReference type="GO" id="GO:0006865">
    <property type="term" value="P:amino acid transport"/>
    <property type="evidence" value="ECO:0007669"/>
    <property type="project" value="UniProtKB-KW"/>
</dbReference>
<keyword evidence="4 9" id="KW-0812">Transmembrane</keyword>
<dbReference type="GO" id="GO:0022857">
    <property type="term" value="F:transmembrane transporter activity"/>
    <property type="evidence" value="ECO:0007669"/>
    <property type="project" value="InterPro"/>
</dbReference>
<evidence type="ECO:0000256" key="9">
    <source>
        <dbReference type="SAM" id="Phobius"/>
    </source>
</evidence>
<feature type="transmembrane region" description="Helical" evidence="9">
    <location>
        <begin position="134"/>
        <end position="155"/>
    </location>
</feature>
<evidence type="ECO:0000256" key="4">
    <source>
        <dbReference type="ARBA" id="ARBA00022692"/>
    </source>
</evidence>
<dbReference type="Pfam" id="PF02653">
    <property type="entry name" value="BPD_transp_2"/>
    <property type="match status" value="1"/>
</dbReference>
<feature type="transmembrane region" description="Helical" evidence="9">
    <location>
        <begin position="49"/>
        <end position="78"/>
    </location>
</feature>
<dbReference type="CDD" id="cd06582">
    <property type="entry name" value="TM_PBP1_LivH_like"/>
    <property type="match status" value="1"/>
</dbReference>
<dbReference type="GO" id="GO:0005886">
    <property type="term" value="C:plasma membrane"/>
    <property type="evidence" value="ECO:0007669"/>
    <property type="project" value="UniProtKB-SubCell"/>
</dbReference>
<reference evidence="10 11" key="1">
    <citation type="journal article" date="2019" name="Nat. Microbiol.">
        <title>Mediterranean grassland soil C-N compound turnover is dependent on rainfall and depth, and is mediated by genomically divergent microorganisms.</title>
        <authorList>
            <person name="Diamond S."/>
            <person name="Andeer P.F."/>
            <person name="Li Z."/>
            <person name="Crits-Christoph A."/>
            <person name="Burstein D."/>
            <person name="Anantharaman K."/>
            <person name="Lane K.R."/>
            <person name="Thomas B.C."/>
            <person name="Pan C."/>
            <person name="Northen T.R."/>
            <person name="Banfield J.F."/>
        </authorList>
    </citation>
    <scope>NUCLEOTIDE SEQUENCE [LARGE SCALE GENOMIC DNA]</scope>
    <source>
        <strain evidence="10">NP_7</strain>
    </source>
</reference>
<keyword evidence="2" id="KW-0813">Transport</keyword>
<dbReference type="EMBL" id="VBAO01000172">
    <property type="protein sequence ID" value="TMI81444.1"/>
    <property type="molecule type" value="Genomic_DNA"/>
</dbReference>
<dbReference type="InterPro" id="IPR001851">
    <property type="entry name" value="ABC_transp_permease"/>
</dbReference>
<feature type="transmembrane region" description="Helical" evidence="9">
    <location>
        <begin position="232"/>
        <end position="251"/>
    </location>
</feature>
<evidence type="ECO:0000256" key="8">
    <source>
        <dbReference type="ARBA" id="ARBA00037998"/>
    </source>
</evidence>
<keyword evidence="3" id="KW-1003">Cell membrane</keyword>